<dbReference type="GO" id="GO:0005975">
    <property type="term" value="P:carbohydrate metabolic process"/>
    <property type="evidence" value="ECO:0007669"/>
    <property type="project" value="UniProtKB-ARBA"/>
</dbReference>
<feature type="signal peptide" evidence="5">
    <location>
        <begin position="1"/>
        <end position="24"/>
    </location>
</feature>
<dbReference type="Pfam" id="PF07691">
    <property type="entry name" value="PA14"/>
    <property type="match status" value="2"/>
</dbReference>
<dbReference type="InterPro" id="IPR037524">
    <property type="entry name" value="PA14/GLEYA"/>
</dbReference>
<dbReference type="Pfam" id="PF24517">
    <property type="entry name" value="CBM96"/>
    <property type="match status" value="1"/>
</dbReference>
<accession>A0A290ZAP5</accession>
<feature type="compositionally biased region" description="Polar residues" evidence="4">
    <location>
        <begin position="1168"/>
        <end position="1180"/>
    </location>
</feature>
<dbReference type="SMART" id="SM00758">
    <property type="entry name" value="PA14"/>
    <property type="match status" value="1"/>
</dbReference>
<dbReference type="InterPro" id="IPR011658">
    <property type="entry name" value="PA14_dom"/>
</dbReference>
<evidence type="ECO:0000313" key="8">
    <source>
        <dbReference type="Proteomes" id="UP000218505"/>
    </source>
</evidence>
<keyword evidence="8" id="KW-1185">Reference proteome</keyword>
<dbReference type="PROSITE" id="PS51820">
    <property type="entry name" value="PA14"/>
    <property type="match status" value="2"/>
</dbReference>
<evidence type="ECO:0000256" key="3">
    <source>
        <dbReference type="ARBA" id="ARBA00022729"/>
    </source>
</evidence>
<dbReference type="Gene3D" id="3.90.182.10">
    <property type="entry name" value="Toxin - Anthrax Protective Antigen,domain 1"/>
    <property type="match status" value="2"/>
</dbReference>
<feature type="domain" description="PA14" evidence="6">
    <location>
        <begin position="1292"/>
        <end position="1469"/>
    </location>
</feature>
<sequence>MTKTIAVATAAVLAVTMASPIANAAPKRPSEQVKAMDPDKLAPLPSGTGDPVSPEKQSGDFSPPTESGTPGKRSSAPKVDTPNKPAKNSKGKTKQKSSYVEGKSKLVERQPTADIYANPDGTRTAKLYQEVVNVPKDGTGELVPLDLDLVVEDGKVTPKQAQAEVVLPESTDGDAAITVVAPDTGKHASLEFEGLADRTAEINGEVATYRDVQPGIDLELHSMASGAKHVFVLNRAVDTPEWRFTLTVEPGFAPEQQEDGAVLVKDADGAVEFAVAAPKMWDNQEDERSGEWRSGPVTQRLEREGDAWKVVLAADRAWVKARERKFPIKVDPGLHTLYAAFDAYVSSAYPRNNYDVDWEDGRGYVNKIGSWPGAGSNQTYAFYHFLPHVYGKQILHASWNAYWVHSNLNRPTNVRIRDVACDWGRTSITWNNRPCLGSAYRDGTGVAGSWSTIDITDWVAWWAGGNGSYRGIMVDTTEGQNGWKKMAAAKAGPGGGASVVLVDYNDWPTGPENLGCGDCSAHSKDFTLAVRSNDANNDKRVVQYFVSTDPNVMGAYFTSHQVDIQPGQNEARWQVPKEALAWNQKHFWQARVRDDYMPDNTWTYSPVWSFTPQNQTPPTPALGGPADRGVVSSKQPTLSAGAVTDPDGDAVQYEFSIATGADGRSGLVAKSGWQDGTSWTVPTGVLKDGVTYTWTVRSRDRDQDTHSAYAASRKLRVDLRLGAQGPVPGDASGPITVNLSTGNVITDLATPKMTTVGGDVGVSMTYNSLGVGESGLVGSYFTGDSRDGIADSDSPVLVRTDPQVSFNWGEQSPYDPVMGKDGFRIRWQGYVKVPETGSYAFGGQYDDGLRVWIGDDKVFDQWKDNCTCGGPAKFDGAVAKQLVAGTSYPIRVEYREFSGPADVSLFSRKDDGAGAPVPASWLSPTASALPPGWSLSADVDGSGSYTKATLTESGVTLTDTTGAAHSYTKTSDGGYRPPPGEYGVLARDAEGKLTLLDGDGTTYLFGAAGQLEAVTSAADARKPAAARMEWTRPDATSPIPRLTRIVDPVSNRAITLHYAGDQACAPVGGYNPTPPGFLCAVKLPDGATSNLFYLNGRLGRFQNPGGEYHDFGFNEHHLLDQLRTPLSIDWIVVDGAKRNTFGPNYRVDYDGPVTKRAVKVSAPEPTGFEQNPSQRPQRTYSYGPDWTNVSIAGITPISGYARRVTRDAGGRMLTETDATGRTSHYEWAEDDKQLSTTDPAGLKSTTIYNAAGNPIESYGPAPVACFGADRRPVSPAPSGCDKIPTSRTGYDEGMSGLAASWWTNPNFSGSATRYSTTGINTDWRTSAPVPGVDVSGAVSTRLTGQLVVDAAGSHEFSTTEDDPGDSLRVYVDDNLVLDRGYSAAVLESGPVGYWRLGDEGTTAKDVSGNGRDGAYSGAVKRQQAGAMPDDRSTAVDFAGGQAQIAPGPFNLTGALTLEAWVKPRPNQAKGGWQDLISRWNGGDNNPMPYEWAINPEGKLEFRQIGNGSGF</sequence>
<feature type="compositionally biased region" description="Polar residues" evidence="4">
    <location>
        <begin position="55"/>
        <end position="68"/>
    </location>
</feature>
<feature type="chain" id="PRO_5011996238" description="PA14 domain-containing protein" evidence="5">
    <location>
        <begin position="25"/>
        <end position="1510"/>
    </location>
</feature>
<evidence type="ECO:0000256" key="2">
    <source>
        <dbReference type="ARBA" id="ARBA00022525"/>
    </source>
</evidence>
<dbReference type="Proteomes" id="UP000218505">
    <property type="component" value="Chromosome"/>
</dbReference>
<dbReference type="GO" id="GO:0005576">
    <property type="term" value="C:extracellular region"/>
    <property type="evidence" value="ECO:0007669"/>
    <property type="project" value="UniProtKB-SubCell"/>
</dbReference>
<dbReference type="Gene3D" id="2.60.120.200">
    <property type="match status" value="1"/>
</dbReference>
<dbReference type="EMBL" id="CP023445">
    <property type="protein sequence ID" value="ATE56054.1"/>
    <property type="molecule type" value="Genomic_DNA"/>
</dbReference>
<evidence type="ECO:0000256" key="5">
    <source>
        <dbReference type="SAM" id="SignalP"/>
    </source>
</evidence>
<reference evidence="7" key="1">
    <citation type="submission" date="2017-09" db="EMBL/GenBank/DDBJ databases">
        <title>Complete Genome Sequence of ansamitocin-producing Bacterium Actinosynnema pretiosum X47.</title>
        <authorList>
            <person name="Cao G."/>
            <person name="Zong G."/>
            <person name="Zhong C."/>
            <person name="Fu J."/>
        </authorList>
    </citation>
    <scope>NUCLEOTIDE SEQUENCE [LARGE SCALE GENOMIC DNA]</scope>
    <source>
        <strain evidence="7">X47</strain>
    </source>
</reference>
<evidence type="ECO:0000313" key="7">
    <source>
        <dbReference type="EMBL" id="ATE56054.1"/>
    </source>
</evidence>
<feature type="region of interest" description="Disordered" evidence="4">
    <location>
        <begin position="1163"/>
        <end position="1182"/>
    </location>
</feature>
<proteinExistence type="predicted"/>
<dbReference type="Gene3D" id="2.60.40.10">
    <property type="entry name" value="Immunoglobulins"/>
    <property type="match status" value="1"/>
</dbReference>
<gene>
    <name evidence="7" type="ORF">CNX65_24570</name>
</gene>
<name>A0A290ZAP5_9PSEU</name>
<keyword evidence="2" id="KW-0964">Secreted</keyword>
<feature type="compositionally biased region" description="Basic and acidic residues" evidence="4">
    <location>
        <begin position="28"/>
        <end position="40"/>
    </location>
</feature>
<dbReference type="InterPro" id="IPR013783">
    <property type="entry name" value="Ig-like_fold"/>
</dbReference>
<dbReference type="InterPro" id="IPR013320">
    <property type="entry name" value="ConA-like_dom_sf"/>
</dbReference>
<evidence type="ECO:0000259" key="6">
    <source>
        <dbReference type="PROSITE" id="PS51820"/>
    </source>
</evidence>
<evidence type="ECO:0000256" key="1">
    <source>
        <dbReference type="ARBA" id="ARBA00004613"/>
    </source>
</evidence>
<comment type="subcellular location">
    <subcellularLocation>
        <location evidence="1">Secreted</location>
    </subcellularLocation>
</comment>
<dbReference type="NCBIfam" id="NF033679">
    <property type="entry name" value="DNRLRE_dom"/>
    <property type="match status" value="1"/>
</dbReference>
<feature type="region of interest" description="Disordered" evidence="4">
    <location>
        <begin position="17"/>
        <end position="106"/>
    </location>
</feature>
<dbReference type="SUPFAM" id="SSF56988">
    <property type="entry name" value="Anthrax protective antigen"/>
    <property type="match status" value="2"/>
</dbReference>
<feature type="domain" description="PA14" evidence="6">
    <location>
        <begin position="771"/>
        <end position="921"/>
    </location>
</feature>
<dbReference type="InterPro" id="IPR055372">
    <property type="entry name" value="CBM96"/>
</dbReference>
<evidence type="ECO:0000256" key="4">
    <source>
        <dbReference type="SAM" id="MobiDB-lite"/>
    </source>
</evidence>
<dbReference type="SUPFAM" id="SSF49899">
    <property type="entry name" value="Concanavalin A-like lectins/glucanases"/>
    <property type="match status" value="1"/>
</dbReference>
<keyword evidence="3 5" id="KW-0732">Signal</keyword>
<organism evidence="7 8">
    <name type="scientific">Actinosynnema pretiosum</name>
    <dbReference type="NCBI Taxonomy" id="42197"/>
    <lineage>
        <taxon>Bacteria</taxon>
        <taxon>Bacillati</taxon>
        <taxon>Actinomycetota</taxon>
        <taxon>Actinomycetes</taxon>
        <taxon>Pseudonocardiales</taxon>
        <taxon>Pseudonocardiaceae</taxon>
        <taxon>Actinosynnema</taxon>
    </lineage>
</organism>
<dbReference type="KEGG" id="apre:CNX65_24570"/>
<protein>
    <recommendedName>
        <fullName evidence="6">PA14 domain-containing protein</fullName>
    </recommendedName>
</protein>